<evidence type="ECO:0000313" key="6">
    <source>
        <dbReference type="EMBL" id="EAT13248.1"/>
    </source>
</evidence>
<dbReference type="SUPFAM" id="SSF51126">
    <property type="entry name" value="Pectin lyase-like"/>
    <property type="match status" value="1"/>
</dbReference>
<evidence type="ECO:0000259" key="5">
    <source>
        <dbReference type="SMART" id="SM00912"/>
    </source>
</evidence>
<dbReference type="NCBIfam" id="TIGR01901">
    <property type="entry name" value="adhes_NPXG"/>
    <property type="match status" value="1"/>
</dbReference>
<feature type="signal peptide" evidence="4">
    <location>
        <begin position="1"/>
        <end position="30"/>
    </location>
</feature>
<dbReference type="Proteomes" id="UP000004263">
    <property type="component" value="Unassembled WGS sequence"/>
</dbReference>
<dbReference type="RefSeq" id="WP_007017632.1">
    <property type="nucleotide sequence ID" value="NZ_CH724114.1"/>
</dbReference>
<evidence type="ECO:0000256" key="4">
    <source>
        <dbReference type="SAM" id="SignalP"/>
    </source>
</evidence>
<dbReference type="EMBL" id="AAQH01000002">
    <property type="protein sequence ID" value="EAT13248.1"/>
    <property type="molecule type" value="Genomic_DNA"/>
</dbReference>
<proteinExistence type="predicted"/>
<comment type="subcellular location">
    <subcellularLocation>
        <location evidence="1">Secreted</location>
    </subcellularLocation>
</comment>
<feature type="chain" id="PRO_5004194577" evidence="4">
    <location>
        <begin position="31"/>
        <end position="1280"/>
    </location>
</feature>
<dbReference type="GO" id="GO:0005576">
    <property type="term" value="C:extracellular region"/>
    <property type="evidence" value="ECO:0007669"/>
    <property type="project" value="UniProtKB-SubCell"/>
</dbReference>
<dbReference type="InterPro" id="IPR050909">
    <property type="entry name" value="Bact_Autotransporter_VF"/>
</dbReference>
<evidence type="ECO:0000313" key="7">
    <source>
        <dbReference type="Proteomes" id="UP000004263"/>
    </source>
</evidence>
<evidence type="ECO:0000256" key="3">
    <source>
        <dbReference type="ARBA" id="ARBA00022729"/>
    </source>
</evidence>
<name>Q1N530_9GAMM</name>
<dbReference type="PANTHER" id="PTHR12338">
    <property type="entry name" value="AUTOTRANSPORTER"/>
    <property type="match status" value="1"/>
</dbReference>
<dbReference type="AlphaFoldDB" id="Q1N530"/>
<dbReference type="Gene3D" id="2.160.20.10">
    <property type="entry name" value="Single-stranded right-handed beta-helix, Pectin lyase-like"/>
    <property type="match status" value="1"/>
</dbReference>
<dbReference type="InterPro" id="IPR012334">
    <property type="entry name" value="Pectin_lyas_fold"/>
</dbReference>
<gene>
    <name evidence="6" type="ORF">RED65_00770</name>
</gene>
<dbReference type="InterPro" id="IPR011050">
    <property type="entry name" value="Pectin_lyase_fold/virulence"/>
</dbReference>
<dbReference type="Pfam" id="PF05860">
    <property type="entry name" value="TPS"/>
    <property type="match status" value="1"/>
</dbReference>
<evidence type="ECO:0000256" key="2">
    <source>
        <dbReference type="ARBA" id="ARBA00022525"/>
    </source>
</evidence>
<dbReference type="SMART" id="SM00912">
    <property type="entry name" value="Haemagg_act"/>
    <property type="match status" value="1"/>
</dbReference>
<sequence>MTYKLQPQFRLAPLSFVIAAALSSSHTVFAEPSFKSGNADVTAVGKDTIVNVTASEYETLQWDSFNLDRDESVTFNQLSTNSVVVNQIAQTSASKVFGTINANGHVYLVNTNGFVFNNSTNINTAGFLASTFTTTLNGSDDQLTISGDSTGNIDIQGFNTGESNQYIAFYSPNMTFDTDTEDSEINLGQGNAYFHTASGLQSGTIQIAGLPTGFAIDSSALTNTQENITINNGTKVELTGENSKIIINQNSLNTILSSAVRIPETFKASDIILASNEDIRLETSQNFNGSTISRFELQTAGNIVIENNIFGSDLSLILSSGVGATNNISEVSVSYDDQANYIPSRLGGSGGLDKLVINTNTLTDSKSINTNELYINGNLNINTSDGQFSINALDQLTIEGNIGFSGLSTPDNVTLRSQNMTLHGISTGSEAIDYLTIFTDNLNISGNYGTITNFNLTKNTLNGENEIGVTLGGDLTILGDNINLNNSHFSSENNSSYNLIFGNTDNTYKSLSLNKVSSETGFKFKSLVFYLDDQSSGLNIGGSLSSSNFNVNVNSAGIAKITLGSDFELSGIKQFSTKNTSISSEFYGLSLFAQSGLSSTAEIYNIDTNSLTTTGFTSTYLFGTDYIMESGSFSIDSDSIEYQSDSAINITTTSGSVYLSSLFDAANQDVNINTTSGSISLNGIDSAKNILINSGNINGNGSHQLEGEYIAPSSIRISRLENITNIGGITFESPSLDIQSSGLKSEGTIDINADTSEIGELNGKNIFMDHYSDGSSTTSNLHGNITASEDLDFNIDSIYVVDDISLSGNINLFDRKAYDGATLKYQNQDDSFGSSVSQFNGTENVTFKLSNPSIYLYDMGSLEALASLTISSPSDDHNGTLNFIIDAEDNMVVPNIAGTQGLSILGDWTWTMPSGVTYNTDNYNLDLSGVTIKTDGTAAFDTGSGDLSLGEINASDLIIGDTNNLSIHGDWNLSKPENAYNFANVSSVTLFKDLIIGSEETPLNVDLTDTFIDGTYSLTIYSDQISLGTIGDNIALQNLSIYTGSDLTLTNDINLVGSIDISAANLTLNSDLRTTGLDININTLADITMSADSSLITENGSMSLVSETGNIDLAQLYAGESIWIESKVGSIKNIIDDYISDDSTSINITTSELTLLGKLGIGESVASPIVIDYKGTGAINAESDGNIYIANLADAPTNSSSRVFDSSSSNDIAIIDAYNQLQLSSLNAYIEPQYETTLGLIDHFSWQTVGEEKIKKIQRPSSTPNLYYGRDGWRLGYFGK</sequence>
<comment type="caution">
    <text evidence="6">The sequence shown here is derived from an EMBL/GenBank/DDBJ whole genome shotgun (WGS) entry which is preliminary data.</text>
</comment>
<accession>Q1N530</accession>
<dbReference type="PANTHER" id="PTHR12338:SF8">
    <property type="entry name" value="HEME_HEMOPEXIN-BINDING PROTEIN"/>
    <property type="match status" value="1"/>
</dbReference>
<keyword evidence="2" id="KW-0964">Secreted</keyword>
<dbReference type="HOGENOM" id="CLU_263134_0_0_6"/>
<keyword evidence="3 4" id="KW-0732">Signal</keyword>
<dbReference type="OrthoDB" id="218680at2"/>
<organism evidence="6 7">
    <name type="scientific">Bermanella marisrubri</name>
    <dbReference type="NCBI Taxonomy" id="207949"/>
    <lineage>
        <taxon>Bacteria</taxon>
        <taxon>Pseudomonadati</taxon>
        <taxon>Pseudomonadota</taxon>
        <taxon>Gammaproteobacteria</taxon>
        <taxon>Oceanospirillales</taxon>
        <taxon>Oceanospirillaceae</taxon>
        <taxon>Bermanella</taxon>
    </lineage>
</organism>
<dbReference type="InterPro" id="IPR008638">
    <property type="entry name" value="FhaB/CdiA-like_TPS"/>
</dbReference>
<dbReference type="STRING" id="207949.RED65_00770"/>
<feature type="domain" description="Filamentous haemagglutinin FhaB/tRNA nuclease CdiA-like TPS" evidence="5">
    <location>
        <begin position="25"/>
        <end position="138"/>
    </location>
</feature>
<evidence type="ECO:0000256" key="1">
    <source>
        <dbReference type="ARBA" id="ARBA00004613"/>
    </source>
</evidence>
<protein>
    <submittedName>
        <fullName evidence="6">Probable adhesin</fullName>
    </submittedName>
</protein>
<reference evidence="6 7" key="1">
    <citation type="submission" date="2006-03" db="EMBL/GenBank/DDBJ databases">
        <authorList>
            <person name="Pinhassi J."/>
            <person name="Pedros-Alio C."/>
            <person name="Ferriera S."/>
            <person name="Johnson J."/>
            <person name="Kravitz S."/>
            <person name="Halpern A."/>
            <person name="Remington K."/>
            <person name="Beeson K."/>
            <person name="Tran B."/>
            <person name="Rogers Y.-H."/>
            <person name="Friedman R."/>
            <person name="Venter J.C."/>
        </authorList>
    </citation>
    <scope>NUCLEOTIDE SEQUENCE [LARGE SCALE GENOMIC DNA]</scope>
    <source>
        <strain evidence="6 7">RED65</strain>
    </source>
</reference>
<keyword evidence="7" id="KW-1185">Reference proteome</keyword>